<evidence type="ECO:0000256" key="1">
    <source>
        <dbReference type="SAM" id="Phobius"/>
    </source>
</evidence>
<dbReference type="Proteomes" id="UP001634394">
    <property type="component" value="Unassembled WGS sequence"/>
</dbReference>
<feature type="chain" id="PRO_5044755366" evidence="2">
    <location>
        <begin position="22"/>
        <end position="272"/>
    </location>
</feature>
<keyword evidence="4" id="KW-1185">Reference proteome</keyword>
<protein>
    <submittedName>
        <fullName evidence="3">Uncharacterized protein</fullName>
    </submittedName>
</protein>
<keyword evidence="1" id="KW-1133">Transmembrane helix</keyword>
<name>A0ABD3T7N9_SINWO</name>
<evidence type="ECO:0000313" key="3">
    <source>
        <dbReference type="EMBL" id="KAL3832616.1"/>
    </source>
</evidence>
<reference evidence="3 4" key="1">
    <citation type="submission" date="2024-11" db="EMBL/GenBank/DDBJ databases">
        <title>Chromosome-level genome assembly of the freshwater bivalve Anodonta woodiana.</title>
        <authorList>
            <person name="Chen X."/>
        </authorList>
    </citation>
    <scope>NUCLEOTIDE SEQUENCE [LARGE SCALE GENOMIC DNA]</scope>
    <source>
        <strain evidence="3">MN2024</strain>
        <tissue evidence="3">Gills</tissue>
    </source>
</reference>
<feature type="transmembrane region" description="Helical" evidence="1">
    <location>
        <begin position="190"/>
        <end position="217"/>
    </location>
</feature>
<keyword evidence="2" id="KW-0732">Signal</keyword>
<sequence length="272" mass="29874">MAVRPVHVLLISLLLYELTSGNYCRNEDNPSIQFCQSGIISGSRVYINGSSVKTKEELMDRGCVCYLEQIENKNVFVNFGGTCVYCGLQVRVRDVYFRSNDLGHQSYGWGSIVLLNDSKSTMTLSLDGSINNLSTAFCITIISSTGKKNSPVVLNLTCEGLVARSSTAISTSPNVITLPPTMVPDTTKEIVVGAAVGGSCAAVVLVIVINVIIFICYKRRLKNMYMQRQSTAPARVYTELKFGSRDGQNNSHVYSSVEQQPIYNYITIMSND</sequence>
<evidence type="ECO:0000313" key="4">
    <source>
        <dbReference type="Proteomes" id="UP001634394"/>
    </source>
</evidence>
<keyword evidence="1" id="KW-0812">Transmembrane</keyword>
<evidence type="ECO:0000256" key="2">
    <source>
        <dbReference type="SAM" id="SignalP"/>
    </source>
</evidence>
<feature type="signal peptide" evidence="2">
    <location>
        <begin position="1"/>
        <end position="21"/>
    </location>
</feature>
<organism evidence="3 4">
    <name type="scientific">Sinanodonta woodiana</name>
    <name type="common">Chinese pond mussel</name>
    <name type="synonym">Anodonta woodiana</name>
    <dbReference type="NCBI Taxonomy" id="1069815"/>
    <lineage>
        <taxon>Eukaryota</taxon>
        <taxon>Metazoa</taxon>
        <taxon>Spiralia</taxon>
        <taxon>Lophotrochozoa</taxon>
        <taxon>Mollusca</taxon>
        <taxon>Bivalvia</taxon>
        <taxon>Autobranchia</taxon>
        <taxon>Heteroconchia</taxon>
        <taxon>Palaeoheterodonta</taxon>
        <taxon>Unionida</taxon>
        <taxon>Unionoidea</taxon>
        <taxon>Unionidae</taxon>
        <taxon>Unioninae</taxon>
        <taxon>Sinanodonta</taxon>
    </lineage>
</organism>
<keyword evidence="1" id="KW-0472">Membrane</keyword>
<dbReference type="AlphaFoldDB" id="A0ABD3T7N9"/>
<comment type="caution">
    <text evidence="3">The sequence shown here is derived from an EMBL/GenBank/DDBJ whole genome shotgun (WGS) entry which is preliminary data.</text>
</comment>
<proteinExistence type="predicted"/>
<accession>A0ABD3T7N9</accession>
<dbReference type="EMBL" id="JBJQND010000019">
    <property type="protein sequence ID" value="KAL3832616.1"/>
    <property type="molecule type" value="Genomic_DNA"/>
</dbReference>
<gene>
    <name evidence="3" type="ORF">ACJMK2_024246</name>
</gene>